<comment type="function">
    <text evidence="1">A P subtype restriction enzyme that recognizes the double-stranded unmethylated sequence 5'-GATC-3'.</text>
</comment>
<dbReference type="GO" id="GO:0003677">
    <property type="term" value="F:DNA binding"/>
    <property type="evidence" value="ECO:0007669"/>
    <property type="project" value="UniProtKB-UniRule"/>
</dbReference>
<dbReference type="InterPro" id="IPR007637">
    <property type="entry name" value="Restrct_endonuc_II_DpnII-like"/>
</dbReference>
<proteinExistence type="inferred from homology"/>
<comment type="similarity">
    <text evidence="1">Belongs to the DpnII type II restriction endonuclease family.</text>
</comment>
<keyword evidence="1" id="KW-0680">Restriction system</keyword>
<keyword evidence="1" id="KW-0255">Endonuclease</keyword>
<dbReference type="OrthoDB" id="9771872at2"/>
<dbReference type="GO" id="GO:0009036">
    <property type="term" value="F:type II site-specific deoxyribonuclease activity"/>
    <property type="evidence" value="ECO:0007669"/>
    <property type="project" value="UniProtKB-UniRule"/>
</dbReference>
<dbReference type="AlphaFoldDB" id="A0A1M5VHV5"/>
<dbReference type="GO" id="GO:0009307">
    <property type="term" value="P:DNA restriction-modification system"/>
    <property type="evidence" value="ECO:0007669"/>
    <property type="project" value="UniProtKB-UniRule"/>
</dbReference>
<accession>A0A1M5VHV5</accession>
<sequence>MDEGIVKFEYDNKTETFEYLMDTLKDTIKGWDYFVNWTKANKNVTKLEVSLNILNYLIGKENIEEEFKILLKQYPEIMQAIPVLVASREENFKILQPNTGEEIRFDVDEYSFSKSSKLSEDEIDKAIEFTKKTGVLEIIKNKKVKNLVDYVLGVEVGLDSNGRKNRSGTAMEDLVELFIKKICIENDYEYINQATPSRIKEKWGREVKVDKASRRFDFAINTKDNLFLVETNYYGGGGSKLKSTAGEYKTLYDLITSDGYEFVWITDGKGWFTAKKPLQETFEHIKYLLNLDMMQQGVLEEILENRINF</sequence>
<keyword evidence="1" id="KW-0540">Nuclease</keyword>
<dbReference type="RefSeq" id="WP_073338572.1">
    <property type="nucleotide sequence ID" value="NZ_FQXM01000011.1"/>
</dbReference>
<dbReference type="Proteomes" id="UP000184447">
    <property type="component" value="Unassembled WGS sequence"/>
</dbReference>
<dbReference type="EMBL" id="FQXM01000011">
    <property type="protein sequence ID" value="SHH74493.1"/>
    <property type="molecule type" value="Genomic_DNA"/>
</dbReference>
<keyword evidence="1" id="KW-0378">Hydrolase</keyword>
<evidence type="ECO:0000313" key="3">
    <source>
        <dbReference type="EMBL" id="SHH74493.1"/>
    </source>
</evidence>
<gene>
    <name evidence="3" type="ORF">SAMN02745207_02301</name>
</gene>
<evidence type="ECO:0000256" key="1">
    <source>
        <dbReference type="PIRNR" id="PIRNR016080"/>
    </source>
</evidence>
<dbReference type="STRING" id="1121316.SAMN02745207_02301"/>
<comment type="catalytic activity">
    <reaction evidence="1">
        <text>Endonucleolytic cleavage of DNA to give specific double-stranded fragments with terminal 5'-phosphates.</text>
        <dbReference type="EC" id="3.1.21.4"/>
    </reaction>
</comment>
<reference evidence="3 4" key="1">
    <citation type="submission" date="2016-11" db="EMBL/GenBank/DDBJ databases">
        <authorList>
            <person name="Jaros S."/>
            <person name="Januszkiewicz K."/>
            <person name="Wedrychowicz H."/>
        </authorList>
    </citation>
    <scope>NUCLEOTIDE SEQUENCE [LARGE SCALE GENOMIC DNA]</scope>
    <source>
        <strain evidence="3 4">DSM 8605</strain>
    </source>
</reference>
<feature type="domain" description="Restriction endonuclease type II DpnII-like" evidence="2">
    <location>
        <begin position="17"/>
        <end position="301"/>
    </location>
</feature>
<evidence type="ECO:0000259" key="2">
    <source>
        <dbReference type="Pfam" id="PF04556"/>
    </source>
</evidence>
<evidence type="ECO:0000313" key="4">
    <source>
        <dbReference type="Proteomes" id="UP000184447"/>
    </source>
</evidence>
<organism evidence="3 4">
    <name type="scientific">Clostridium grantii DSM 8605</name>
    <dbReference type="NCBI Taxonomy" id="1121316"/>
    <lineage>
        <taxon>Bacteria</taxon>
        <taxon>Bacillati</taxon>
        <taxon>Bacillota</taxon>
        <taxon>Clostridia</taxon>
        <taxon>Eubacteriales</taxon>
        <taxon>Clostridiaceae</taxon>
        <taxon>Clostridium</taxon>
    </lineage>
</organism>
<dbReference type="InterPro" id="IPR021191">
    <property type="entry name" value="Restrct_endonuc_II_DpnII"/>
</dbReference>
<protein>
    <recommendedName>
        <fullName evidence="1">Type-2 restriction enzyme</fullName>
        <ecNumber evidence="1">3.1.21.4</ecNumber>
    </recommendedName>
</protein>
<dbReference type="EC" id="3.1.21.4" evidence="1"/>
<dbReference type="PIRSF" id="PIRSF016080">
    <property type="entry name" value="Restrict_endonuc_II_DpmII"/>
    <property type="match status" value="1"/>
</dbReference>
<name>A0A1M5VHV5_9CLOT</name>
<dbReference type="Pfam" id="PF04556">
    <property type="entry name" value="DpnII"/>
    <property type="match status" value="1"/>
</dbReference>
<keyword evidence="4" id="KW-1185">Reference proteome</keyword>